<evidence type="ECO:0000256" key="6">
    <source>
        <dbReference type="SAM" id="Phobius"/>
    </source>
</evidence>
<dbReference type="Pfam" id="PF08447">
    <property type="entry name" value="PAS_3"/>
    <property type="match status" value="2"/>
</dbReference>
<dbReference type="InterPro" id="IPR052162">
    <property type="entry name" value="Sensor_kinase/Photoreceptor"/>
</dbReference>
<evidence type="ECO:0000259" key="8">
    <source>
        <dbReference type="PROSITE" id="PS50112"/>
    </source>
</evidence>
<evidence type="ECO:0000259" key="9">
    <source>
        <dbReference type="PROSITE" id="PS50113"/>
    </source>
</evidence>
<keyword evidence="6" id="KW-1133">Transmembrane helix</keyword>
<evidence type="ECO:0000256" key="3">
    <source>
        <dbReference type="ARBA" id="ARBA00022553"/>
    </source>
</evidence>
<dbReference type="InterPro" id="IPR035965">
    <property type="entry name" value="PAS-like_dom_sf"/>
</dbReference>
<accession>A0A2N1J1V0</accession>
<dbReference type="InterPro" id="IPR003661">
    <property type="entry name" value="HisK_dim/P_dom"/>
</dbReference>
<dbReference type="SMART" id="SM00388">
    <property type="entry name" value="HisKA"/>
    <property type="match status" value="1"/>
</dbReference>
<dbReference type="PROSITE" id="PS50113">
    <property type="entry name" value="PAC"/>
    <property type="match status" value="2"/>
</dbReference>
<evidence type="ECO:0000259" key="7">
    <source>
        <dbReference type="PROSITE" id="PS50109"/>
    </source>
</evidence>
<keyword evidence="3" id="KW-0597">Phosphoprotein</keyword>
<keyword evidence="4" id="KW-0808">Transferase</keyword>
<dbReference type="SMART" id="SM00387">
    <property type="entry name" value="HATPase_c"/>
    <property type="match status" value="1"/>
</dbReference>
<dbReference type="InterPro" id="IPR036097">
    <property type="entry name" value="HisK_dim/P_sf"/>
</dbReference>
<dbReference type="EMBL" id="NXIF01000033">
    <property type="protein sequence ID" value="PKI80540.1"/>
    <property type="molecule type" value="Genomic_DNA"/>
</dbReference>
<dbReference type="AlphaFoldDB" id="A0A2N1J1V0"/>
<evidence type="ECO:0000313" key="11">
    <source>
        <dbReference type="Proteomes" id="UP000233248"/>
    </source>
</evidence>
<dbReference type="Gene3D" id="3.30.565.10">
    <property type="entry name" value="Histidine kinase-like ATPase, C-terminal domain"/>
    <property type="match status" value="1"/>
</dbReference>
<dbReference type="Gene3D" id="3.30.450.20">
    <property type="entry name" value="PAS domain"/>
    <property type="match status" value="2"/>
</dbReference>
<sequence>MFLKKKRFNTLSDIKKHIILTPLVFVLIIATFSVVVVSLVLDYKKSNQIELLIQKDKYQKRNILRSYISDVKYNSSASFDDIEEKLNRSVFEISGHIQALQSNNHKVEFKDIKKALIDLENKRDIDFVVFNSNSFEVLRGANIVSYLQSLTNSKMKTDYFRVHMLRNIIYMGDENLIYWLDNQKRDIRLSYFQKIESKNWVIGAFSKIDDMKALTRKTIENSIVSKSKAYENSYFWFYDYENAYVYNYYNKGHKISKENLIKEDRVNFSRFLKKESLEQNDDIYNFAKYQFLVAVKSFEVYKKIDKIKKEYHTKLAVSITIIILIALFMVFVSVVFAKFVNTLFNRYNKRLETKNSLYKKWKERYELAIIASNDGLWDINLDTKEIFFSNRWLEMLGYKRGAIQTFDEWLNLIHVDDRQKVNYRFNEHLEGKTEHFLCEYRIKTFDNYYKWVFVRGKAFGNANQASNRMLMMSMDIDQRKKLTDELQNVEVLVEMGKIVIFKWNNDEKLSVDYVSKSINSYGYETEEFEHNINYADIVHEDDIDSLKQRIEKAIEKDDYFFTIIYRVKDKKGNIKWVFNRTILLKDHFGKVTHLYGYINDITRMKMTEEELKLKIANEVEKNVEKDRLLAHQSKLASMGEVLGSVAHQWRQPLNNINLLVHFIRDNYGNFTKEELHEAIRSAKVQIDYMSQTIDDFRNFYRPTKEKEIFNIKQSVNACVKIVQGQLEKANVDIEVLGDDIEIHGYQSEFQQVVVNILNNASEAAIIKLEKESFKPKIQVNIIKIENNVKVTLSNNCGEVDKEVLERMFEPYFTTKFEDQGTGIGLYMAKTIIEKNMNGKIEVTNIDKGVKFRIILPI</sequence>
<dbReference type="InterPro" id="IPR000014">
    <property type="entry name" value="PAS"/>
</dbReference>
<feature type="domain" description="Histidine kinase" evidence="7">
    <location>
        <begin position="644"/>
        <end position="857"/>
    </location>
</feature>
<comment type="catalytic activity">
    <reaction evidence="1">
        <text>ATP + protein L-histidine = ADP + protein N-phospho-L-histidine.</text>
        <dbReference type="EC" id="2.7.13.3"/>
    </reaction>
</comment>
<keyword evidence="6" id="KW-0472">Membrane</keyword>
<dbReference type="SMART" id="SM00091">
    <property type="entry name" value="PAS"/>
    <property type="match status" value="2"/>
</dbReference>
<dbReference type="NCBIfam" id="TIGR00229">
    <property type="entry name" value="sensory_box"/>
    <property type="match status" value="2"/>
</dbReference>
<organism evidence="10 11">
    <name type="scientific">Malaciobacter halophilus</name>
    <dbReference type="NCBI Taxonomy" id="197482"/>
    <lineage>
        <taxon>Bacteria</taxon>
        <taxon>Pseudomonadati</taxon>
        <taxon>Campylobacterota</taxon>
        <taxon>Epsilonproteobacteria</taxon>
        <taxon>Campylobacterales</taxon>
        <taxon>Arcobacteraceae</taxon>
        <taxon>Malaciobacter</taxon>
    </lineage>
</organism>
<dbReference type="InterPro" id="IPR013655">
    <property type="entry name" value="PAS_fold_3"/>
</dbReference>
<feature type="transmembrane region" description="Helical" evidence="6">
    <location>
        <begin position="20"/>
        <end position="41"/>
    </location>
</feature>
<keyword evidence="5" id="KW-0418">Kinase</keyword>
<dbReference type="PANTHER" id="PTHR43304:SF1">
    <property type="entry name" value="PAC DOMAIN-CONTAINING PROTEIN"/>
    <property type="match status" value="1"/>
</dbReference>
<feature type="domain" description="PAC" evidence="9">
    <location>
        <begin position="436"/>
        <end position="488"/>
    </location>
</feature>
<keyword evidence="6" id="KW-0812">Transmembrane</keyword>
<dbReference type="PROSITE" id="PS50109">
    <property type="entry name" value="HIS_KIN"/>
    <property type="match status" value="1"/>
</dbReference>
<dbReference type="PANTHER" id="PTHR43304">
    <property type="entry name" value="PHYTOCHROME-LIKE PROTEIN CPH1"/>
    <property type="match status" value="1"/>
</dbReference>
<feature type="domain" description="PAS" evidence="8">
    <location>
        <begin position="521"/>
        <end position="557"/>
    </location>
</feature>
<dbReference type="InterPro" id="IPR000700">
    <property type="entry name" value="PAS-assoc_C"/>
</dbReference>
<evidence type="ECO:0000256" key="2">
    <source>
        <dbReference type="ARBA" id="ARBA00012438"/>
    </source>
</evidence>
<evidence type="ECO:0000256" key="1">
    <source>
        <dbReference type="ARBA" id="ARBA00000085"/>
    </source>
</evidence>
<dbReference type="InterPro" id="IPR003594">
    <property type="entry name" value="HATPase_dom"/>
</dbReference>
<dbReference type="Proteomes" id="UP000233248">
    <property type="component" value="Unassembled WGS sequence"/>
</dbReference>
<dbReference type="KEGG" id="ahs:AHALO_2530"/>
<dbReference type="Pfam" id="PF02518">
    <property type="entry name" value="HATPase_c"/>
    <property type="match status" value="1"/>
</dbReference>
<evidence type="ECO:0000256" key="5">
    <source>
        <dbReference type="ARBA" id="ARBA00022777"/>
    </source>
</evidence>
<evidence type="ECO:0000313" key="10">
    <source>
        <dbReference type="EMBL" id="PKI80540.1"/>
    </source>
</evidence>
<dbReference type="SUPFAM" id="SSF47384">
    <property type="entry name" value="Homodimeric domain of signal transducing histidine kinase"/>
    <property type="match status" value="1"/>
</dbReference>
<dbReference type="PRINTS" id="PR00344">
    <property type="entry name" value="BCTRLSENSOR"/>
</dbReference>
<dbReference type="InterPro" id="IPR004358">
    <property type="entry name" value="Sig_transdc_His_kin-like_C"/>
</dbReference>
<dbReference type="GO" id="GO:0000155">
    <property type="term" value="F:phosphorelay sensor kinase activity"/>
    <property type="evidence" value="ECO:0007669"/>
    <property type="project" value="InterPro"/>
</dbReference>
<comment type="caution">
    <text evidence="10">The sequence shown here is derived from an EMBL/GenBank/DDBJ whole genome shotgun (WGS) entry which is preliminary data.</text>
</comment>
<dbReference type="Gene3D" id="1.10.287.130">
    <property type="match status" value="1"/>
</dbReference>
<dbReference type="CDD" id="cd00130">
    <property type="entry name" value="PAS"/>
    <property type="match status" value="2"/>
</dbReference>
<proteinExistence type="predicted"/>
<dbReference type="Pfam" id="PF00512">
    <property type="entry name" value="HisKA"/>
    <property type="match status" value="1"/>
</dbReference>
<feature type="domain" description="PAC" evidence="9">
    <location>
        <begin position="561"/>
        <end position="613"/>
    </location>
</feature>
<dbReference type="InterPro" id="IPR036890">
    <property type="entry name" value="HATPase_C_sf"/>
</dbReference>
<evidence type="ECO:0000256" key="4">
    <source>
        <dbReference type="ARBA" id="ARBA00022679"/>
    </source>
</evidence>
<dbReference type="SUPFAM" id="SSF55785">
    <property type="entry name" value="PYP-like sensor domain (PAS domain)"/>
    <property type="match status" value="2"/>
</dbReference>
<dbReference type="SUPFAM" id="SSF55874">
    <property type="entry name" value="ATPase domain of HSP90 chaperone/DNA topoisomerase II/histidine kinase"/>
    <property type="match status" value="1"/>
</dbReference>
<name>A0A2N1J1V0_9BACT</name>
<dbReference type="PROSITE" id="PS50112">
    <property type="entry name" value="PAS"/>
    <property type="match status" value="1"/>
</dbReference>
<gene>
    <name evidence="10" type="ORF">CP960_09005</name>
</gene>
<dbReference type="OrthoDB" id="9789238at2"/>
<dbReference type="CDD" id="cd00082">
    <property type="entry name" value="HisKA"/>
    <property type="match status" value="1"/>
</dbReference>
<dbReference type="RefSeq" id="WP_101185085.1">
    <property type="nucleotide sequence ID" value="NZ_CP031218.1"/>
</dbReference>
<feature type="transmembrane region" description="Helical" evidence="6">
    <location>
        <begin position="315"/>
        <end position="340"/>
    </location>
</feature>
<reference evidence="10 11" key="1">
    <citation type="submission" date="2017-09" db="EMBL/GenBank/DDBJ databases">
        <title>Genomics of the genus Arcobacter.</title>
        <authorList>
            <person name="Perez-Cataluna A."/>
            <person name="Figueras M.J."/>
            <person name="Salas-Masso N."/>
        </authorList>
    </citation>
    <scope>NUCLEOTIDE SEQUENCE [LARGE SCALE GENOMIC DNA]</scope>
    <source>
        <strain evidence="10 11">DSM 18005</strain>
    </source>
</reference>
<dbReference type="InterPro" id="IPR005467">
    <property type="entry name" value="His_kinase_dom"/>
</dbReference>
<dbReference type="EC" id="2.7.13.3" evidence="2"/>
<protein>
    <recommendedName>
        <fullName evidence="2">histidine kinase</fullName>
        <ecNumber evidence="2">2.7.13.3</ecNumber>
    </recommendedName>
</protein>
<keyword evidence="11" id="KW-1185">Reference proteome</keyword>